<evidence type="ECO:0000256" key="1">
    <source>
        <dbReference type="SAM" id="MobiDB-lite"/>
    </source>
</evidence>
<sequence>MARVGAMLSTGSTIKEQSNGHGWSTLNGAASRSRNDRMTKRWVSLVSSSEPDCQKYHPQKRGNQFSAYRREEVAVSLVSLNEETKGENFEKV</sequence>
<reference evidence="2 3" key="1">
    <citation type="journal article" date="2017" name="G3 (Bethesda)">
        <title>The Physical Genome Mapping of Anopheles albimanus Corrected Scaffold Misassemblies and Identified Interarm Rearrangements in Genus Anopheles.</title>
        <authorList>
            <person name="Artemov G.N."/>
            <person name="Peery A.N."/>
            <person name="Jiang X."/>
            <person name="Tu Z."/>
            <person name="Stegniy V.N."/>
            <person name="Sharakhova M.V."/>
            <person name="Sharakhov I.V."/>
        </authorList>
    </citation>
    <scope>NUCLEOTIDE SEQUENCE [LARGE SCALE GENOMIC DNA]</scope>
    <source>
        <strain evidence="2 3">ALBI9_A</strain>
    </source>
</reference>
<evidence type="ECO:0000313" key="3">
    <source>
        <dbReference type="Proteomes" id="UP000069272"/>
    </source>
</evidence>
<organism evidence="2 3">
    <name type="scientific">Anopheles albimanus</name>
    <name type="common">New world malaria mosquito</name>
    <dbReference type="NCBI Taxonomy" id="7167"/>
    <lineage>
        <taxon>Eukaryota</taxon>
        <taxon>Metazoa</taxon>
        <taxon>Ecdysozoa</taxon>
        <taxon>Arthropoda</taxon>
        <taxon>Hexapoda</taxon>
        <taxon>Insecta</taxon>
        <taxon>Pterygota</taxon>
        <taxon>Neoptera</taxon>
        <taxon>Endopterygota</taxon>
        <taxon>Diptera</taxon>
        <taxon>Nematocera</taxon>
        <taxon>Culicoidea</taxon>
        <taxon>Culicidae</taxon>
        <taxon>Anophelinae</taxon>
        <taxon>Anopheles</taxon>
    </lineage>
</organism>
<proteinExistence type="predicted"/>
<accession>A0A182FS21</accession>
<protein>
    <submittedName>
        <fullName evidence="2">Uncharacterized protein</fullName>
    </submittedName>
</protein>
<dbReference type="VEuPathDB" id="VectorBase:AALB009347"/>
<dbReference type="Proteomes" id="UP000069272">
    <property type="component" value="Chromosome 2R"/>
</dbReference>
<keyword evidence="3" id="KW-1185">Reference proteome</keyword>
<dbReference type="EnsemblMetazoa" id="AALB009347-RA">
    <property type="protein sequence ID" value="AALB009347-PA"/>
    <property type="gene ID" value="AALB009347"/>
</dbReference>
<name>A0A182FS21_ANOAL</name>
<reference evidence="2" key="2">
    <citation type="submission" date="2022-08" db="UniProtKB">
        <authorList>
            <consortium name="EnsemblMetazoa"/>
        </authorList>
    </citation>
    <scope>IDENTIFICATION</scope>
    <source>
        <strain evidence="2">STECLA/ALBI9_A</strain>
    </source>
</reference>
<dbReference type="AlphaFoldDB" id="A0A182FS21"/>
<evidence type="ECO:0000313" key="2">
    <source>
        <dbReference type="EnsemblMetazoa" id="AALB009347-PA"/>
    </source>
</evidence>
<feature type="region of interest" description="Disordered" evidence="1">
    <location>
        <begin position="1"/>
        <end position="37"/>
    </location>
</feature>
<feature type="compositionally biased region" description="Polar residues" evidence="1">
    <location>
        <begin position="9"/>
        <end position="32"/>
    </location>
</feature>